<sequence length="32" mass="3374">MVNNVKGFGKMGNREGAFGKPNKASTTSFKVA</sequence>
<feature type="compositionally biased region" description="Polar residues" evidence="1">
    <location>
        <begin position="23"/>
        <end position="32"/>
    </location>
</feature>
<accession>A0A6J7GQ85</accession>
<protein>
    <submittedName>
        <fullName evidence="2">Unannotated protein</fullName>
    </submittedName>
</protein>
<gene>
    <name evidence="2" type="ORF">UFOPK3608_00807</name>
</gene>
<evidence type="ECO:0000313" key="2">
    <source>
        <dbReference type="EMBL" id="CAB4908898.1"/>
    </source>
</evidence>
<proteinExistence type="predicted"/>
<organism evidence="2">
    <name type="scientific">freshwater metagenome</name>
    <dbReference type="NCBI Taxonomy" id="449393"/>
    <lineage>
        <taxon>unclassified sequences</taxon>
        <taxon>metagenomes</taxon>
        <taxon>ecological metagenomes</taxon>
    </lineage>
</organism>
<evidence type="ECO:0000256" key="1">
    <source>
        <dbReference type="SAM" id="MobiDB-lite"/>
    </source>
</evidence>
<dbReference type="AlphaFoldDB" id="A0A6J7GQ85"/>
<dbReference type="EMBL" id="CAFBMP010000057">
    <property type="protein sequence ID" value="CAB4908898.1"/>
    <property type="molecule type" value="Genomic_DNA"/>
</dbReference>
<feature type="region of interest" description="Disordered" evidence="1">
    <location>
        <begin position="1"/>
        <end position="32"/>
    </location>
</feature>
<name>A0A6J7GQ85_9ZZZZ</name>
<reference evidence="2" key="1">
    <citation type="submission" date="2020-05" db="EMBL/GenBank/DDBJ databases">
        <authorList>
            <person name="Chiriac C."/>
            <person name="Salcher M."/>
            <person name="Ghai R."/>
            <person name="Kavagutti S V."/>
        </authorList>
    </citation>
    <scope>NUCLEOTIDE SEQUENCE</scope>
</reference>